<dbReference type="KEGG" id="knv:Pan216_21140"/>
<dbReference type="GO" id="GO:0003676">
    <property type="term" value="F:nucleic acid binding"/>
    <property type="evidence" value="ECO:0007669"/>
    <property type="project" value="InterPro"/>
</dbReference>
<keyword evidence="2" id="KW-1185">Reference proteome</keyword>
<dbReference type="InterPro" id="IPR036397">
    <property type="entry name" value="RNaseH_sf"/>
</dbReference>
<reference evidence="1 2" key="1">
    <citation type="submission" date="2019-02" db="EMBL/GenBank/DDBJ databases">
        <title>Deep-cultivation of Planctomycetes and their phenomic and genomic characterization uncovers novel biology.</title>
        <authorList>
            <person name="Wiegand S."/>
            <person name="Jogler M."/>
            <person name="Boedeker C."/>
            <person name="Pinto D."/>
            <person name="Vollmers J."/>
            <person name="Rivas-Marin E."/>
            <person name="Kohn T."/>
            <person name="Peeters S.H."/>
            <person name="Heuer A."/>
            <person name="Rast P."/>
            <person name="Oberbeckmann S."/>
            <person name="Bunk B."/>
            <person name="Jeske O."/>
            <person name="Meyerdierks A."/>
            <person name="Storesund J.E."/>
            <person name="Kallscheuer N."/>
            <person name="Luecker S."/>
            <person name="Lage O.M."/>
            <person name="Pohl T."/>
            <person name="Merkel B.J."/>
            <person name="Hornburger P."/>
            <person name="Mueller R.-W."/>
            <person name="Bruemmer F."/>
            <person name="Labrenz M."/>
            <person name="Spormann A.M."/>
            <person name="Op den Camp H."/>
            <person name="Overmann J."/>
            <person name="Amann R."/>
            <person name="Jetten M.S.M."/>
            <person name="Mascher T."/>
            <person name="Medema M.H."/>
            <person name="Devos D.P."/>
            <person name="Kaster A.-K."/>
            <person name="Ovreas L."/>
            <person name="Rohde M."/>
            <person name="Galperin M.Y."/>
            <person name="Jogler C."/>
        </authorList>
    </citation>
    <scope>NUCLEOTIDE SEQUENCE [LARGE SCALE GENOMIC DNA]</scope>
    <source>
        <strain evidence="1 2">Pan216</strain>
    </source>
</reference>
<dbReference type="Proteomes" id="UP000317093">
    <property type="component" value="Chromosome"/>
</dbReference>
<dbReference type="AlphaFoldDB" id="A0A518B2P8"/>
<dbReference type="EC" id="3.1.22.4" evidence="1"/>
<proteinExistence type="predicted"/>
<evidence type="ECO:0000313" key="1">
    <source>
        <dbReference type="EMBL" id="QDU61260.1"/>
    </source>
</evidence>
<dbReference type="SUPFAM" id="SSF53098">
    <property type="entry name" value="Ribonuclease H-like"/>
    <property type="match status" value="1"/>
</dbReference>
<dbReference type="GO" id="GO:0016787">
    <property type="term" value="F:hydrolase activity"/>
    <property type="evidence" value="ECO:0007669"/>
    <property type="project" value="UniProtKB-KW"/>
</dbReference>
<organism evidence="1 2">
    <name type="scientific">Kolteria novifilia</name>
    <dbReference type="NCBI Taxonomy" id="2527975"/>
    <lineage>
        <taxon>Bacteria</taxon>
        <taxon>Pseudomonadati</taxon>
        <taxon>Planctomycetota</taxon>
        <taxon>Planctomycetia</taxon>
        <taxon>Kolteriales</taxon>
        <taxon>Kolteriaceae</taxon>
        <taxon>Kolteria</taxon>
    </lineage>
</organism>
<accession>A0A518B2P8</accession>
<protein>
    <submittedName>
        <fullName evidence="1">Crossover junction endodeoxyribonuclease RuvC</fullName>
        <ecNumber evidence="1">3.1.22.4</ecNumber>
    </submittedName>
</protein>
<keyword evidence="1" id="KW-0378">Hydrolase</keyword>
<dbReference type="EMBL" id="CP036279">
    <property type="protein sequence ID" value="QDU61260.1"/>
    <property type="molecule type" value="Genomic_DNA"/>
</dbReference>
<dbReference type="RefSeq" id="WP_145257873.1">
    <property type="nucleotide sequence ID" value="NZ_CP036279.1"/>
</dbReference>
<name>A0A518B2P8_9BACT</name>
<gene>
    <name evidence="1" type="primary">ruvC_1</name>
    <name evidence="1" type="ORF">Pan216_21140</name>
</gene>
<evidence type="ECO:0000313" key="2">
    <source>
        <dbReference type="Proteomes" id="UP000317093"/>
    </source>
</evidence>
<dbReference type="InterPro" id="IPR012337">
    <property type="entry name" value="RNaseH-like_sf"/>
</dbReference>
<dbReference type="Gene3D" id="3.30.420.10">
    <property type="entry name" value="Ribonuclease H-like superfamily/Ribonuclease H"/>
    <property type="match status" value="1"/>
</dbReference>
<sequence>MSNIVGIDASLTNTAVVIGDGREWHAKEFPSKSLGEAVADRVMRYDLLVASILDYLKSHFINAIYIESYSFGHNLAGQSRLCELGGILRWHLVDLSNRIVEVPPTTLKKFVTGKGNAPKDVMLAHIQKRWEQLFESNDVGDAFGLYQLGLVAEGIVEPATVAMAQAVKGFK</sequence>
<dbReference type="OrthoDB" id="9805499at2"/>